<organism evidence="2 3">
    <name type="scientific">Blastomyces percursus</name>
    <dbReference type="NCBI Taxonomy" id="1658174"/>
    <lineage>
        <taxon>Eukaryota</taxon>
        <taxon>Fungi</taxon>
        <taxon>Dikarya</taxon>
        <taxon>Ascomycota</taxon>
        <taxon>Pezizomycotina</taxon>
        <taxon>Eurotiomycetes</taxon>
        <taxon>Eurotiomycetidae</taxon>
        <taxon>Onygenales</taxon>
        <taxon>Ajellomycetaceae</taxon>
        <taxon>Blastomyces</taxon>
    </lineage>
</organism>
<proteinExistence type="predicted"/>
<keyword evidence="3" id="KW-1185">Reference proteome</keyword>
<feature type="non-terminal residue" evidence="2">
    <location>
        <position position="87"/>
    </location>
</feature>
<feature type="region of interest" description="Disordered" evidence="1">
    <location>
        <begin position="1"/>
        <end position="37"/>
    </location>
</feature>
<accession>A0A1J9RIC1</accession>
<evidence type="ECO:0000313" key="2">
    <source>
        <dbReference type="EMBL" id="OJD27724.1"/>
    </source>
</evidence>
<dbReference type="EMBL" id="LGTZ01000070">
    <property type="protein sequence ID" value="OJD27724.1"/>
    <property type="molecule type" value="Genomic_DNA"/>
</dbReference>
<reference evidence="2 3" key="1">
    <citation type="submission" date="2015-08" db="EMBL/GenBank/DDBJ databases">
        <title>Emmonsia species relationships and genome sequence.</title>
        <authorList>
            <person name="Cuomo C.A."/>
            <person name="Schwartz I.S."/>
            <person name="Kenyon C."/>
            <person name="De Hoog G.S."/>
            <person name="Govender N.P."/>
            <person name="Botha A."/>
            <person name="Moreno L."/>
            <person name="De Vries M."/>
            <person name="Munoz J.F."/>
            <person name="Stielow J.B."/>
        </authorList>
    </citation>
    <scope>NUCLEOTIDE SEQUENCE [LARGE SCALE GENOMIC DNA]</scope>
    <source>
        <strain evidence="2 3">EI222</strain>
    </source>
</reference>
<evidence type="ECO:0000313" key="3">
    <source>
        <dbReference type="Proteomes" id="UP000242791"/>
    </source>
</evidence>
<protein>
    <submittedName>
        <fullName evidence="2">Uncharacterized protein</fullName>
    </submittedName>
</protein>
<gene>
    <name evidence="2" type="ORF">ACJ73_00871</name>
</gene>
<name>A0A1J9RIC1_9EURO</name>
<dbReference type="Proteomes" id="UP000242791">
    <property type="component" value="Unassembled WGS sequence"/>
</dbReference>
<evidence type="ECO:0000256" key="1">
    <source>
        <dbReference type="SAM" id="MobiDB-lite"/>
    </source>
</evidence>
<dbReference type="VEuPathDB" id="FungiDB:ACJ73_00871"/>
<dbReference type="AlphaFoldDB" id="A0A1J9RIC1"/>
<sequence length="87" mass="9557">MTSTPPQRWSKDSAKVGNFRPLARSPASDRPASKSFSQVQWGIQYPAVLGEPPDRAEGYRSALLSVRGLLIPACRGYDCWRGQGSFS</sequence>
<comment type="caution">
    <text evidence="2">The sequence shown here is derived from an EMBL/GenBank/DDBJ whole genome shotgun (WGS) entry which is preliminary data.</text>
</comment>